<name>A0A0U2USU6_SACKO</name>
<dbReference type="KEGG" id="sko:100376912"/>
<dbReference type="Pfam" id="PF08666">
    <property type="entry name" value="SAF"/>
    <property type="match status" value="1"/>
</dbReference>
<dbReference type="RefSeq" id="XP_002731191.1">
    <property type="nucleotide sequence ID" value="XM_002731145.2"/>
</dbReference>
<dbReference type="CDD" id="cd11615">
    <property type="entry name" value="SAF_NeuB_like"/>
    <property type="match status" value="1"/>
</dbReference>
<reference evidence="7" key="1">
    <citation type="journal article" date="2015" name="Nature">
        <title>Hemichordate genomes and deuterostome origins.</title>
        <authorList>
            <person name="Simakov O."/>
            <person name="Kawashima T."/>
            <person name="Marletaz F."/>
            <person name="Jenkins J."/>
            <person name="Koyanagi R."/>
            <person name="Mitros T."/>
            <person name="Hisata K."/>
            <person name="Bredeson J."/>
            <person name="Shoguchi E."/>
            <person name="Gyoja F."/>
            <person name="Yue J.X."/>
            <person name="Chen Y.C."/>
            <person name="Freeman R.M.Jr."/>
            <person name="Sasaki A."/>
            <person name="Hikosaka-Katayama T."/>
            <person name="Sato A."/>
            <person name="Fujie M."/>
            <person name="Baughman K.W."/>
            <person name="Levine J."/>
            <person name="Gonzalez P."/>
            <person name="Cameron C."/>
            <person name="Fritzenwanker J.H."/>
            <person name="Pani A.M."/>
            <person name="Goto H."/>
            <person name="Kanda M."/>
            <person name="Arakaki N."/>
            <person name="Yamasaki S."/>
            <person name="Qu J."/>
            <person name="Cree A."/>
            <person name="Ding Y."/>
            <person name="Dinh H.H."/>
            <person name="Dugan S."/>
            <person name="Holder M."/>
            <person name="Jhangiani S.N."/>
            <person name="Kovar C.L."/>
            <person name="Lee S.L."/>
            <person name="Lewis L.R."/>
            <person name="Morton D."/>
            <person name="Nazareth L.V."/>
            <person name="Okwuonu G."/>
            <person name="Santibanez J."/>
            <person name="Chen R."/>
            <person name="Richards S."/>
            <person name="Muzny D.M."/>
            <person name="Gillis A."/>
            <person name="Peshkin L."/>
            <person name="Wu M."/>
            <person name="Humphreys T."/>
            <person name="Su Y.H."/>
            <person name="Putnam N.H."/>
            <person name="Schmutz J."/>
            <person name="Fujiyama A."/>
            <person name="Yu J.K."/>
            <person name="Tagawa K."/>
            <person name="Worley K.C."/>
            <person name="Gibbs R.A."/>
            <person name="Kirschner M.W."/>
            <person name="Lowe C.J."/>
            <person name="Satoh N."/>
            <person name="Rokhsar D.S."/>
            <person name="Gerhart J."/>
        </authorList>
    </citation>
    <scope>NUCLEOTIDE SEQUENCE</scope>
</reference>
<dbReference type="InterPro" id="IPR036732">
    <property type="entry name" value="AFP_Neu5c_C_sf"/>
</dbReference>
<dbReference type="InterPro" id="IPR013132">
    <property type="entry name" value="PseI/NeuA/B-like_N"/>
</dbReference>
<keyword evidence="1" id="KW-0808">Transferase</keyword>
<dbReference type="EMBL" id="KU052853">
    <property type="protein sequence ID" value="ALR88686.1"/>
    <property type="molecule type" value="mRNA"/>
</dbReference>
<evidence type="ECO:0000313" key="7">
    <source>
        <dbReference type="EMBL" id="ALR88686.1"/>
    </source>
</evidence>
<gene>
    <name evidence="9" type="primary">LOC100376912</name>
</gene>
<dbReference type="PROSITE" id="PS50844">
    <property type="entry name" value="AFP_LIKE"/>
    <property type="match status" value="1"/>
</dbReference>
<dbReference type="InterPro" id="IPR006190">
    <property type="entry name" value="SAF_AFP_Neu5Ac"/>
</dbReference>
<dbReference type="InterPro" id="IPR013785">
    <property type="entry name" value="Aldolase_TIM"/>
</dbReference>
<evidence type="ECO:0000256" key="4">
    <source>
        <dbReference type="ARBA" id="ARBA00067780"/>
    </source>
</evidence>
<keyword evidence="8" id="KW-1185">Reference proteome</keyword>
<comment type="catalytic activity">
    <reaction evidence="2">
        <text>aldehydo-N-acetyl-D-mannosamine 6-phosphate + phosphoenolpyruvate + H2O = N-acetylneuraminate 9-phosphate + phosphate</text>
        <dbReference type="Rhea" id="RHEA:80835"/>
        <dbReference type="ChEBI" id="CHEBI:15377"/>
        <dbReference type="ChEBI" id="CHEBI:43474"/>
        <dbReference type="ChEBI" id="CHEBI:58557"/>
        <dbReference type="ChEBI" id="CHEBI:58702"/>
        <dbReference type="ChEBI" id="CHEBI:231734"/>
        <dbReference type="EC" id="2.5.1.57"/>
    </reaction>
    <physiologicalReaction direction="left-to-right" evidence="2">
        <dbReference type="Rhea" id="RHEA:80836"/>
    </physiologicalReaction>
</comment>
<dbReference type="InterPro" id="IPR013974">
    <property type="entry name" value="SAF"/>
</dbReference>
<dbReference type="GO" id="GO:1901137">
    <property type="term" value="P:carbohydrate derivative biosynthetic process"/>
    <property type="evidence" value="ECO:0007669"/>
    <property type="project" value="UniProtKB-ARBA"/>
</dbReference>
<evidence type="ECO:0000313" key="8">
    <source>
        <dbReference type="Proteomes" id="UP000694865"/>
    </source>
</evidence>
<dbReference type="InterPro" id="IPR051690">
    <property type="entry name" value="PseI-like"/>
</dbReference>
<dbReference type="AlphaFoldDB" id="A0A0U2USU6"/>
<dbReference type="GeneID" id="100376912"/>
<dbReference type="GO" id="GO:0006054">
    <property type="term" value="P:N-acetylneuraminate metabolic process"/>
    <property type="evidence" value="ECO:0007669"/>
    <property type="project" value="UniProtKB-ARBA"/>
</dbReference>
<evidence type="ECO:0000256" key="3">
    <source>
        <dbReference type="ARBA" id="ARBA00066534"/>
    </source>
</evidence>
<dbReference type="Gene3D" id="3.20.20.70">
    <property type="entry name" value="Aldolase class I"/>
    <property type="match status" value="1"/>
</dbReference>
<dbReference type="EC" id="2.5.1.57" evidence="3"/>
<dbReference type="Gene3D" id="3.90.1210.10">
    <property type="entry name" value="Antifreeze-like/N-acetylneuraminic acid synthase C-terminal domain"/>
    <property type="match status" value="1"/>
</dbReference>
<dbReference type="Pfam" id="PF03102">
    <property type="entry name" value="NeuB"/>
    <property type="match status" value="1"/>
</dbReference>
<dbReference type="GO" id="GO:0016051">
    <property type="term" value="P:carbohydrate biosynthetic process"/>
    <property type="evidence" value="ECO:0007669"/>
    <property type="project" value="InterPro"/>
</dbReference>
<dbReference type="OrthoDB" id="9928645at2759"/>
<dbReference type="Proteomes" id="UP000694865">
    <property type="component" value="Unplaced"/>
</dbReference>
<feature type="domain" description="AFP-like" evidence="6">
    <location>
        <begin position="294"/>
        <end position="353"/>
    </location>
</feature>
<evidence type="ECO:0000256" key="1">
    <source>
        <dbReference type="ARBA" id="ARBA00022679"/>
    </source>
</evidence>
<dbReference type="FunFam" id="3.20.20.70:FF:000144">
    <property type="entry name" value="sialic acid synthase"/>
    <property type="match status" value="1"/>
</dbReference>
<evidence type="ECO:0000259" key="6">
    <source>
        <dbReference type="PROSITE" id="PS50844"/>
    </source>
</evidence>
<evidence type="ECO:0000313" key="9">
    <source>
        <dbReference type="RefSeq" id="XP_002731191.1"/>
    </source>
</evidence>
<accession>A0A0U2USU6</accession>
<evidence type="ECO:0000256" key="5">
    <source>
        <dbReference type="ARBA" id="ARBA00083845"/>
    </source>
</evidence>
<dbReference type="InterPro" id="IPR057736">
    <property type="entry name" value="SAF_PseI/NeuA/NeuB"/>
</dbReference>
<dbReference type="PANTHER" id="PTHR42966:SF1">
    <property type="entry name" value="SIALIC ACID SYNTHASE"/>
    <property type="match status" value="1"/>
</dbReference>
<dbReference type="SMART" id="SM00858">
    <property type="entry name" value="SAF"/>
    <property type="match status" value="1"/>
</dbReference>
<sequence>MPLEFEIAPGRMIGGDNPCFVIAEIGQNHQGDMKIAKQMIQVAKDAGADCAKFQKSELEYKFNKEALIRPYNTPNSWGATYGEHKRYLEFSHEQYYELKAYADSIGILMTASGMDEKAVDFLDELGVSFLKVASMDTNNLPYLTHAAKKGRPMVISSGMQTLETMRKVYEIVKPVNNKFCILQCTSCYPLAPENVHLNVIKTYLKEFPDIPIGYSGHEQGLAITLGAVAMGAKVVERHITLDKSWKGSDHKASLDPRELTELISNIRVLEKAMGSYDKDMRQCEVYMYEKLGKTVVANTDIPAGVPMTLDMLTVKVAEPKGYPPELIDELIGKKLKSGVDSDESILKDNIATYS</sequence>
<reference evidence="9" key="2">
    <citation type="submission" date="2025-05" db="UniProtKB">
        <authorList>
            <consortium name="RefSeq"/>
        </authorList>
    </citation>
    <scope>IDENTIFICATION</scope>
    <source>
        <tissue evidence="9">Testes</tissue>
    </source>
</reference>
<dbReference type="SUPFAM" id="SSF51569">
    <property type="entry name" value="Aldolase"/>
    <property type="match status" value="1"/>
</dbReference>
<protein>
    <recommendedName>
        <fullName evidence="4">N-acetylneuraminate-9-phosphate synthase</fullName>
        <ecNumber evidence="3">2.5.1.57</ecNumber>
    </recommendedName>
    <alternativeName>
        <fullName evidence="5">Sialic acid synthase</fullName>
    </alternativeName>
</protein>
<dbReference type="SUPFAM" id="SSF51269">
    <property type="entry name" value="AFP III-like domain"/>
    <property type="match status" value="1"/>
</dbReference>
<evidence type="ECO:0000256" key="2">
    <source>
        <dbReference type="ARBA" id="ARBA00050599"/>
    </source>
</evidence>
<dbReference type="GO" id="GO:0047444">
    <property type="term" value="F:N-acylneuraminate-9-phosphate synthase activity"/>
    <property type="evidence" value="ECO:0007669"/>
    <property type="project" value="UniProtKB-EC"/>
</dbReference>
<proteinExistence type="evidence at transcript level"/>
<organism evidence="7">
    <name type="scientific">Saccoglossus kowalevskii</name>
    <name type="common">Acorn worm</name>
    <dbReference type="NCBI Taxonomy" id="10224"/>
    <lineage>
        <taxon>Eukaryota</taxon>
        <taxon>Metazoa</taxon>
        <taxon>Hemichordata</taxon>
        <taxon>Enteropneusta</taxon>
        <taxon>Harrimaniidae</taxon>
        <taxon>Saccoglossus</taxon>
    </lineage>
</organism>
<dbReference type="PANTHER" id="PTHR42966">
    <property type="entry name" value="N-ACETYLNEURAMINATE SYNTHASE"/>
    <property type="match status" value="1"/>
</dbReference>